<keyword evidence="9" id="KW-1185">Reference proteome</keyword>
<evidence type="ECO:0000313" key="9">
    <source>
        <dbReference type="Proteomes" id="UP000039865"/>
    </source>
</evidence>
<feature type="transmembrane region" description="Helical" evidence="7">
    <location>
        <begin position="670"/>
        <end position="694"/>
    </location>
</feature>
<evidence type="ECO:0000256" key="4">
    <source>
        <dbReference type="ARBA" id="ARBA00022989"/>
    </source>
</evidence>
<feature type="compositionally biased region" description="Basic and acidic residues" evidence="6">
    <location>
        <begin position="21"/>
        <end position="38"/>
    </location>
</feature>
<evidence type="ECO:0000256" key="6">
    <source>
        <dbReference type="SAM" id="MobiDB-lite"/>
    </source>
</evidence>
<feature type="transmembrane region" description="Helical" evidence="7">
    <location>
        <begin position="454"/>
        <end position="473"/>
    </location>
</feature>
<evidence type="ECO:0000256" key="3">
    <source>
        <dbReference type="ARBA" id="ARBA00022692"/>
    </source>
</evidence>
<evidence type="ECO:0000256" key="2">
    <source>
        <dbReference type="ARBA" id="ARBA00022448"/>
    </source>
</evidence>
<dbReference type="AlphaFoldDB" id="A0A078B0A8"/>
<evidence type="ECO:0000313" key="8">
    <source>
        <dbReference type="EMBL" id="CDW86837.1"/>
    </source>
</evidence>
<feature type="compositionally biased region" description="Polar residues" evidence="6">
    <location>
        <begin position="223"/>
        <end position="241"/>
    </location>
</feature>
<dbReference type="Proteomes" id="UP000039865">
    <property type="component" value="Unassembled WGS sequence"/>
</dbReference>
<feature type="compositionally biased region" description="Gly residues" evidence="6">
    <location>
        <begin position="313"/>
        <end position="323"/>
    </location>
</feature>
<feature type="compositionally biased region" description="Low complexity" evidence="6">
    <location>
        <begin position="269"/>
        <end position="286"/>
    </location>
</feature>
<keyword evidence="4 7" id="KW-1133">Transmembrane helix</keyword>
<dbReference type="PANTHER" id="PTHR10981">
    <property type="entry name" value="BATTENIN"/>
    <property type="match status" value="1"/>
</dbReference>
<dbReference type="InterPro" id="IPR003492">
    <property type="entry name" value="Battenin_disease_Cln3"/>
</dbReference>
<dbReference type="EMBL" id="CCKQ01015024">
    <property type="protein sequence ID" value="CDW86837.1"/>
    <property type="molecule type" value="Genomic_DNA"/>
</dbReference>
<feature type="transmembrane region" description="Helical" evidence="7">
    <location>
        <begin position="772"/>
        <end position="797"/>
    </location>
</feature>
<comment type="subcellular location">
    <subcellularLocation>
        <location evidence="1">Endomembrane system</location>
        <topology evidence="1">Multi-pass membrane protein</topology>
    </subcellularLocation>
</comment>
<feature type="transmembrane region" description="Helical" evidence="7">
    <location>
        <begin position="391"/>
        <end position="409"/>
    </location>
</feature>
<feature type="region of interest" description="Disordered" evidence="6">
    <location>
        <begin position="307"/>
        <end position="333"/>
    </location>
</feature>
<feature type="region of interest" description="Disordered" evidence="6">
    <location>
        <begin position="180"/>
        <end position="286"/>
    </location>
</feature>
<proteinExistence type="predicted"/>
<protein>
    <submittedName>
        <fullName evidence="8">Cln3 family protein</fullName>
    </submittedName>
</protein>
<name>A0A078B0A8_STYLE</name>
<dbReference type="GO" id="GO:0016020">
    <property type="term" value="C:membrane"/>
    <property type="evidence" value="ECO:0007669"/>
    <property type="project" value="InterPro"/>
</dbReference>
<evidence type="ECO:0000256" key="1">
    <source>
        <dbReference type="ARBA" id="ARBA00004127"/>
    </source>
</evidence>
<dbReference type="GO" id="GO:0012505">
    <property type="term" value="C:endomembrane system"/>
    <property type="evidence" value="ECO:0007669"/>
    <property type="project" value="UniProtKB-SubCell"/>
</dbReference>
<feature type="transmembrane region" description="Helical" evidence="7">
    <location>
        <begin position="429"/>
        <end position="447"/>
    </location>
</feature>
<dbReference type="OrthoDB" id="5965864at2759"/>
<feature type="transmembrane region" description="Helical" evidence="7">
    <location>
        <begin position="541"/>
        <end position="563"/>
    </location>
</feature>
<organism evidence="8 9">
    <name type="scientific">Stylonychia lemnae</name>
    <name type="common">Ciliate</name>
    <dbReference type="NCBI Taxonomy" id="5949"/>
    <lineage>
        <taxon>Eukaryota</taxon>
        <taxon>Sar</taxon>
        <taxon>Alveolata</taxon>
        <taxon>Ciliophora</taxon>
        <taxon>Intramacronucleata</taxon>
        <taxon>Spirotrichea</taxon>
        <taxon>Stichotrichia</taxon>
        <taxon>Sporadotrichida</taxon>
        <taxon>Oxytrichidae</taxon>
        <taxon>Stylonychinae</taxon>
        <taxon>Stylonychia</taxon>
    </lineage>
</organism>
<feature type="compositionally biased region" description="Low complexity" evidence="6">
    <location>
        <begin position="242"/>
        <end position="262"/>
    </location>
</feature>
<feature type="transmembrane region" description="Helical" evidence="7">
    <location>
        <begin position="745"/>
        <end position="766"/>
    </location>
</feature>
<dbReference type="InParanoid" id="A0A078B0A8"/>
<dbReference type="GO" id="GO:0005773">
    <property type="term" value="C:vacuole"/>
    <property type="evidence" value="ECO:0007669"/>
    <property type="project" value="TreeGrafter"/>
</dbReference>
<feature type="compositionally biased region" description="Basic and acidic residues" evidence="6">
    <location>
        <begin position="1"/>
        <end position="12"/>
    </location>
</feature>
<accession>A0A078B0A8</accession>
<keyword evidence="2" id="KW-0813">Transport</keyword>
<keyword evidence="5 7" id="KW-0472">Membrane</keyword>
<keyword evidence="3 7" id="KW-0812">Transmembrane</keyword>
<sequence length="853" mass="96452">MVKASPESKEDIANTPPKNTLAKEEKESNLNEDTQAKSKEKKTKAIKKDKDLSADGSTNNSSPGKESKDEKKKSSSGAASKEQVEEIKVKYNKLKKKYRYLTEEYSKLLESWEQGTKSMKIILEERKFLKKKLDAFLKSQHSIDDQIFKQNGQESLNKQGITGGQQDNQSSAPKIENKMQMNNMNKPPAPNPNISQQNGGMKPGMPMSAQMQQQKKPPVMNGVPTTYAPNIQQQRPPQTTPGYQSNSYSHGGSYGGQYQNQGLVNRQNTQGGPQSSGLGSSASTANNGISSSINSVYNSNSGTNQMNYYQNGAPGGQSHGMGNSGPSYSSTMGNSGNTDAQIVDFTKEQSELILFNTKSSYSDPSENDEFYDSAPIRLLNRNLKRDYKQNLFAYQLCSFYLGFFTYMGWSTVTGYANNISSVFNKDHLSMSAFMAFVRLLHIQVLFSISYSIKIWAFTLTSLIAYLLLGISILHKEEEFAFELCLLSCSLHGVAHAFGESVLLGFFKFFPSDAVYMFATGTGFSELFSLIFILLILNIGVFFGFVFILLSLLVIPFAFGFQWINNKKRTLIGSNQDLYLKYGLDQDQNPQASFVPKNDSSEASKNNEDQFVAEDDDENQKTLLSKISNTTTFLANKIRNVNFSKHMKKALSKNHYRMKNIWRVFWQIKRIFFNQFMVTLTSDFIISFLIYYQVQFKIQSLDDKVPGKFMYTKEFVTKYEFLLLQIANSVGAFIARSQTNIVVMKVPLSMSILQTVNLLFIIFNINVLKFDSFTFMFIFMIYSGYLGGSVYLNTFFIITQKRTKEMDKAQYYQNIKPVAFEDQEIAINIALIGMDIGYMVSSVIGLFMYLYFDY</sequence>
<dbReference type="PANTHER" id="PTHR10981:SF0">
    <property type="entry name" value="BATTENIN"/>
    <property type="match status" value="1"/>
</dbReference>
<evidence type="ECO:0000256" key="7">
    <source>
        <dbReference type="SAM" id="Phobius"/>
    </source>
</evidence>
<dbReference type="GO" id="GO:0051453">
    <property type="term" value="P:regulation of intracellular pH"/>
    <property type="evidence" value="ECO:0007669"/>
    <property type="project" value="TreeGrafter"/>
</dbReference>
<reference evidence="8 9" key="1">
    <citation type="submission" date="2014-06" db="EMBL/GenBank/DDBJ databases">
        <authorList>
            <person name="Swart Estienne"/>
        </authorList>
    </citation>
    <scope>NUCLEOTIDE SEQUENCE [LARGE SCALE GENOMIC DNA]</scope>
    <source>
        <strain evidence="8 9">130c</strain>
    </source>
</reference>
<dbReference type="Pfam" id="PF02487">
    <property type="entry name" value="CLN3"/>
    <property type="match status" value="1"/>
</dbReference>
<feature type="compositionally biased region" description="Polar residues" evidence="6">
    <location>
        <begin position="324"/>
        <end position="333"/>
    </location>
</feature>
<feature type="transmembrane region" description="Helical" evidence="7">
    <location>
        <begin position="824"/>
        <end position="851"/>
    </location>
</feature>
<feature type="region of interest" description="Disordered" evidence="6">
    <location>
        <begin position="1"/>
        <end position="85"/>
    </location>
</feature>
<evidence type="ECO:0000256" key="5">
    <source>
        <dbReference type="ARBA" id="ARBA00023136"/>
    </source>
</evidence>
<feature type="transmembrane region" description="Helical" evidence="7">
    <location>
        <begin position="513"/>
        <end position="535"/>
    </location>
</feature>
<gene>
    <name evidence="8" type="primary">Contig8657.g9234</name>
    <name evidence="8" type="ORF">STYLEM_15936</name>
</gene>